<feature type="compositionally biased region" description="Low complexity" evidence="1">
    <location>
        <begin position="146"/>
        <end position="162"/>
    </location>
</feature>
<reference evidence="3" key="1">
    <citation type="submission" date="2021-01" db="EMBL/GenBank/DDBJ databases">
        <authorList>
            <person name="Kaushik A."/>
        </authorList>
    </citation>
    <scope>NUCLEOTIDE SEQUENCE</scope>
    <source>
        <strain evidence="3">AG1-1A</strain>
    </source>
</reference>
<feature type="region of interest" description="Disordered" evidence="1">
    <location>
        <begin position="105"/>
        <end position="165"/>
    </location>
</feature>
<dbReference type="EMBL" id="CAJMWR010004231">
    <property type="protein sequence ID" value="CAE6490193.1"/>
    <property type="molecule type" value="Genomic_DNA"/>
</dbReference>
<dbReference type="AlphaFoldDB" id="A0A8H3H9T8"/>
<evidence type="ECO:0000256" key="1">
    <source>
        <dbReference type="SAM" id="MobiDB-lite"/>
    </source>
</evidence>
<dbReference type="Proteomes" id="UP000663840">
    <property type="component" value="Unassembled WGS sequence"/>
</dbReference>
<proteinExistence type="predicted"/>
<gene>
    <name evidence="3" type="ORF">RDB_LOCUS147381</name>
</gene>
<organism evidence="3 4">
    <name type="scientific">Rhizoctonia solani</name>
    <dbReference type="NCBI Taxonomy" id="456999"/>
    <lineage>
        <taxon>Eukaryota</taxon>
        <taxon>Fungi</taxon>
        <taxon>Dikarya</taxon>
        <taxon>Basidiomycota</taxon>
        <taxon>Agaricomycotina</taxon>
        <taxon>Agaricomycetes</taxon>
        <taxon>Cantharellales</taxon>
        <taxon>Ceratobasidiaceae</taxon>
        <taxon>Rhizoctonia</taxon>
    </lineage>
</organism>
<keyword evidence="2" id="KW-0732">Signal</keyword>
<evidence type="ECO:0008006" key="5">
    <source>
        <dbReference type="Google" id="ProtNLM"/>
    </source>
</evidence>
<accession>A0A8H3H9T8</accession>
<evidence type="ECO:0000256" key="2">
    <source>
        <dbReference type="SAM" id="SignalP"/>
    </source>
</evidence>
<feature type="signal peptide" evidence="2">
    <location>
        <begin position="1"/>
        <end position="20"/>
    </location>
</feature>
<protein>
    <recommendedName>
        <fullName evidence="5">GPI anchored protein</fullName>
    </recommendedName>
</protein>
<feature type="chain" id="PRO_5034411841" description="GPI anchored protein" evidence="2">
    <location>
        <begin position="21"/>
        <end position="193"/>
    </location>
</feature>
<comment type="caution">
    <text evidence="3">The sequence shown here is derived from an EMBL/GenBank/DDBJ whole genome shotgun (WGS) entry which is preliminary data.</text>
</comment>
<sequence length="193" mass="19430">MFTKPFALIFAASTALSVYGLNVGTPAELTQCGTVEVKWSGKNAPFIFSVLPSCESNSDDPLMEVTGINTTSYKWTVNIKNSDNAACLSATSTGVVSITGASSATNRATTNTSPFPDTHSTTPTTLPADSTSVPPAPINPGASLNTGASTGSEGSSASSESTQPNGATISTVPAFAGVIGFASALLVFQAALP</sequence>
<evidence type="ECO:0000313" key="4">
    <source>
        <dbReference type="Proteomes" id="UP000663840"/>
    </source>
</evidence>
<name>A0A8H3H9T8_9AGAM</name>
<evidence type="ECO:0000313" key="3">
    <source>
        <dbReference type="EMBL" id="CAE6490193.1"/>
    </source>
</evidence>
<feature type="compositionally biased region" description="Polar residues" evidence="1">
    <location>
        <begin position="114"/>
        <end position="133"/>
    </location>
</feature>